<name>Q8KB58_CHLTE</name>
<dbReference type="KEGG" id="cte:CT1933"/>
<proteinExistence type="predicted"/>
<keyword evidence="2" id="KW-1185">Reference proteome</keyword>
<dbReference type="OrthoDB" id="9934652at2"/>
<sequence>MRVSPFPVSRKAWIGTESIPEILKPELYYFFRLF</sequence>
<dbReference type="EnsemblBacteria" id="AAM73152">
    <property type="protein sequence ID" value="AAM73152"/>
    <property type="gene ID" value="CT1933"/>
</dbReference>
<organism evidence="1 2">
    <name type="scientific">Chlorobaculum tepidum (strain ATCC 49652 / DSM 12025 / NBRC 103806 / TLS)</name>
    <name type="common">Chlorobium tepidum</name>
    <dbReference type="NCBI Taxonomy" id="194439"/>
    <lineage>
        <taxon>Bacteria</taxon>
        <taxon>Pseudomonadati</taxon>
        <taxon>Chlorobiota</taxon>
        <taxon>Chlorobiia</taxon>
        <taxon>Chlorobiales</taxon>
        <taxon>Chlorobiaceae</taxon>
        <taxon>Chlorobaculum</taxon>
    </lineage>
</organism>
<gene>
    <name evidence="1" type="ordered locus">CT1933</name>
</gene>
<evidence type="ECO:0000313" key="2">
    <source>
        <dbReference type="Proteomes" id="UP000001007"/>
    </source>
</evidence>
<dbReference type="Proteomes" id="UP000001007">
    <property type="component" value="Chromosome"/>
</dbReference>
<evidence type="ECO:0000313" key="1">
    <source>
        <dbReference type="EMBL" id="AAM73152.1"/>
    </source>
</evidence>
<protein>
    <submittedName>
        <fullName evidence="1">Uncharacterized protein</fullName>
    </submittedName>
</protein>
<dbReference type="EMBL" id="AE006470">
    <property type="protein sequence ID" value="AAM73152.1"/>
    <property type="molecule type" value="Genomic_DNA"/>
</dbReference>
<accession>Q8KB58</accession>
<dbReference type="HOGENOM" id="CLU_3372845_0_0_10"/>
<dbReference type="AlphaFoldDB" id="Q8KB58"/>
<reference evidence="1 2" key="1">
    <citation type="journal article" date="2002" name="Proc. Natl. Acad. Sci. U.S.A.">
        <title>The complete genome sequence of Chlorobium tepidum TLS, a photosynthetic, anaerobic, green-sulfur bacterium.</title>
        <authorList>
            <person name="Eisen J.A."/>
            <person name="Nelson K.E."/>
            <person name="Paulsen I.T."/>
            <person name="Heidelberg J.F."/>
            <person name="Wu M."/>
            <person name="Dodson R.J."/>
            <person name="Deboy R."/>
            <person name="Gwinn M.L."/>
            <person name="Nelson W.C."/>
            <person name="Haft D.H."/>
            <person name="Hickey E.K."/>
            <person name="Peterson J.D."/>
            <person name="Durkin A.S."/>
            <person name="Kolonay J.L."/>
            <person name="Yang F."/>
            <person name="Holt I."/>
            <person name="Umayam L.A."/>
            <person name="Mason T."/>
            <person name="Brenner M."/>
            <person name="Shea T.P."/>
            <person name="Parksey D."/>
            <person name="Nierman W.C."/>
            <person name="Feldblyum T.V."/>
            <person name="Hansen C.L."/>
            <person name="Craven M.B."/>
            <person name="Radune D."/>
            <person name="Vamathevan J."/>
            <person name="Khouri H."/>
            <person name="White O."/>
            <person name="Gruber T.M."/>
            <person name="Ketchum K.A."/>
            <person name="Venter J.C."/>
            <person name="Tettelin H."/>
            <person name="Bryant D.A."/>
            <person name="Fraser C.M."/>
        </authorList>
    </citation>
    <scope>NUCLEOTIDE SEQUENCE [LARGE SCALE GENOMIC DNA]</scope>
    <source>
        <strain evidence="2">ATCC 49652 / DSM 12025 / NBRC 103806 / TLS</strain>
    </source>
</reference>